<keyword evidence="2" id="KW-1185">Reference proteome</keyword>
<evidence type="ECO:0000313" key="1">
    <source>
        <dbReference type="EMBL" id="OEF96364.1"/>
    </source>
</evidence>
<gene>
    <name evidence="1" type="ORF">BHF68_08440</name>
</gene>
<evidence type="ECO:0000313" key="2">
    <source>
        <dbReference type="Proteomes" id="UP000094296"/>
    </source>
</evidence>
<evidence type="ECO:0008006" key="3">
    <source>
        <dbReference type="Google" id="ProtNLM"/>
    </source>
</evidence>
<proteinExistence type="predicted"/>
<dbReference type="InterPro" id="IPR019657">
    <property type="entry name" value="ComFB"/>
</dbReference>
<organism evidence="1 2">
    <name type="scientific">Desulfuribacillus alkaliarsenatis</name>
    <dbReference type="NCBI Taxonomy" id="766136"/>
    <lineage>
        <taxon>Bacteria</taxon>
        <taxon>Bacillati</taxon>
        <taxon>Bacillota</taxon>
        <taxon>Desulfuribacillia</taxon>
        <taxon>Desulfuribacillales</taxon>
        <taxon>Desulfuribacillaceae</taxon>
        <taxon>Desulfuribacillus</taxon>
    </lineage>
</organism>
<dbReference type="OrthoDB" id="5616024at2"/>
<dbReference type="Proteomes" id="UP000094296">
    <property type="component" value="Unassembled WGS sequence"/>
</dbReference>
<name>A0A1E5G0M3_9FIRM</name>
<sequence>MQLYNVMERVVKEALDDVMKINDSFCKCQECQVDIMAIALNQLPPKYVGTRKGEVYSKLNTLSNQFNSDAYREITKAIEVVKNKPHHETTPS</sequence>
<dbReference type="AlphaFoldDB" id="A0A1E5G0M3"/>
<comment type="caution">
    <text evidence="1">The sequence shown here is derived from an EMBL/GenBank/DDBJ whole genome shotgun (WGS) entry which is preliminary data.</text>
</comment>
<dbReference type="EMBL" id="MIJE01000032">
    <property type="protein sequence ID" value="OEF96364.1"/>
    <property type="molecule type" value="Genomic_DNA"/>
</dbReference>
<dbReference type="Pfam" id="PF10719">
    <property type="entry name" value="ComFB"/>
    <property type="match status" value="1"/>
</dbReference>
<reference evidence="1 2" key="1">
    <citation type="submission" date="2016-09" db="EMBL/GenBank/DDBJ databases">
        <title>Draft genome sequence for the type strain of Desulfuribacillus alkaliarsenatis AHT28, an obligately anaerobic, sulfidogenic bacterium isolated from Russian soda lake sediments.</title>
        <authorList>
            <person name="Abin C.A."/>
            <person name="Hollibaugh J.T."/>
        </authorList>
    </citation>
    <scope>NUCLEOTIDE SEQUENCE [LARGE SCALE GENOMIC DNA]</scope>
    <source>
        <strain evidence="1 2">AHT28</strain>
    </source>
</reference>
<accession>A0A1E5G0M3</accession>
<protein>
    <recommendedName>
        <fullName evidence="3">Competence protein ComFB</fullName>
    </recommendedName>
</protein>
<dbReference type="STRING" id="766136.BHF68_08440"/>